<evidence type="ECO:0000313" key="2">
    <source>
        <dbReference type="Proteomes" id="UP000625210"/>
    </source>
</evidence>
<protein>
    <submittedName>
        <fullName evidence="1">Uncharacterized protein</fullName>
    </submittedName>
</protein>
<name>A0A8J2YAX9_9BACL</name>
<proteinExistence type="predicted"/>
<organism evidence="1 2">
    <name type="scientific">Marinithermofilum abyssi</name>
    <dbReference type="NCBI Taxonomy" id="1571185"/>
    <lineage>
        <taxon>Bacteria</taxon>
        <taxon>Bacillati</taxon>
        <taxon>Bacillota</taxon>
        <taxon>Bacilli</taxon>
        <taxon>Bacillales</taxon>
        <taxon>Thermoactinomycetaceae</taxon>
        <taxon>Marinithermofilum</taxon>
    </lineage>
</organism>
<sequence>MWDVGTGYPSQGTESILQVAQQIKTREDRQFIYVEPCIRCQVKYKKETHAGYLPETVFQGFEL</sequence>
<keyword evidence="2" id="KW-1185">Reference proteome</keyword>
<reference evidence="1" key="2">
    <citation type="submission" date="2020-09" db="EMBL/GenBank/DDBJ databases">
        <authorList>
            <person name="Sun Q."/>
            <person name="Zhou Y."/>
        </authorList>
    </citation>
    <scope>NUCLEOTIDE SEQUENCE</scope>
    <source>
        <strain evidence="1">CGMCC 1.15179</strain>
    </source>
</reference>
<evidence type="ECO:0000313" key="1">
    <source>
        <dbReference type="EMBL" id="GGE23373.1"/>
    </source>
</evidence>
<dbReference type="Proteomes" id="UP000625210">
    <property type="component" value="Unassembled WGS sequence"/>
</dbReference>
<dbReference type="AlphaFoldDB" id="A0A8J2YAX9"/>
<gene>
    <name evidence="1" type="ORF">GCM10011571_26850</name>
</gene>
<dbReference type="EMBL" id="BMHQ01000009">
    <property type="protein sequence ID" value="GGE23373.1"/>
    <property type="molecule type" value="Genomic_DNA"/>
</dbReference>
<comment type="caution">
    <text evidence="1">The sequence shown here is derived from an EMBL/GenBank/DDBJ whole genome shotgun (WGS) entry which is preliminary data.</text>
</comment>
<accession>A0A8J2YAX9</accession>
<reference evidence="1" key="1">
    <citation type="journal article" date="2014" name="Int. J. Syst. Evol. Microbiol.">
        <title>Complete genome sequence of Corynebacterium casei LMG S-19264T (=DSM 44701T), isolated from a smear-ripened cheese.</title>
        <authorList>
            <consortium name="US DOE Joint Genome Institute (JGI-PGF)"/>
            <person name="Walter F."/>
            <person name="Albersmeier A."/>
            <person name="Kalinowski J."/>
            <person name="Ruckert C."/>
        </authorList>
    </citation>
    <scope>NUCLEOTIDE SEQUENCE</scope>
    <source>
        <strain evidence="1">CGMCC 1.15179</strain>
    </source>
</reference>